<dbReference type="Pfam" id="PF13690">
    <property type="entry name" value="CheX"/>
    <property type="match status" value="1"/>
</dbReference>
<name>A0A915U050_9BACT</name>
<dbReference type="SUPFAM" id="SSF103039">
    <property type="entry name" value="CheC-like"/>
    <property type="match status" value="1"/>
</dbReference>
<evidence type="ECO:0000313" key="4">
    <source>
        <dbReference type="Proteomes" id="UP001063350"/>
    </source>
</evidence>
<protein>
    <submittedName>
        <fullName evidence="3">Chemotaxis protein CheX</fullName>
    </submittedName>
</protein>
<dbReference type="GO" id="GO:0006935">
    <property type="term" value="P:chemotaxis"/>
    <property type="evidence" value="ECO:0007669"/>
    <property type="project" value="UniProtKB-KW"/>
</dbReference>
<dbReference type="InterPro" id="IPR028051">
    <property type="entry name" value="CheX-like_dom"/>
</dbReference>
<dbReference type="Proteomes" id="UP001063350">
    <property type="component" value="Chromosome"/>
</dbReference>
<sequence>MKLAKYIQEATSDVFASMIFLDIEPGEVLENEDTVLESNITSMIGLAGDLKGLLAVHCPGEVAMEITGSMLGMEVKELDEDVKDAIGEIANMVAGGLKTALAGEGRDIQLAIPTAIVGSSVRTSGLSGAQRIVVPFRTPSGDFSIELKYIFA</sequence>
<evidence type="ECO:0000313" key="3">
    <source>
        <dbReference type="EMBL" id="BCO08559.1"/>
    </source>
</evidence>
<keyword evidence="1" id="KW-0145">Chemotaxis</keyword>
<dbReference type="RefSeq" id="WP_267928464.1">
    <property type="nucleotide sequence ID" value="NZ_AP024233.1"/>
</dbReference>
<organism evidence="3 4">
    <name type="scientific">Desulfolithobacter dissulfuricans</name>
    <dbReference type="NCBI Taxonomy" id="2795293"/>
    <lineage>
        <taxon>Bacteria</taxon>
        <taxon>Pseudomonadati</taxon>
        <taxon>Thermodesulfobacteriota</taxon>
        <taxon>Desulfobulbia</taxon>
        <taxon>Desulfobulbales</taxon>
        <taxon>Desulfobulbaceae</taxon>
        <taxon>Desulfolithobacter</taxon>
    </lineage>
</organism>
<evidence type="ECO:0000256" key="1">
    <source>
        <dbReference type="ARBA" id="ARBA00022500"/>
    </source>
</evidence>
<dbReference type="EMBL" id="AP024233">
    <property type="protein sequence ID" value="BCO08559.1"/>
    <property type="molecule type" value="Genomic_DNA"/>
</dbReference>
<evidence type="ECO:0000259" key="2">
    <source>
        <dbReference type="Pfam" id="PF13690"/>
    </source>
</evidence>
<gene>
    <name evidence="3" type="primary">cheX64H_2</name>
    <name evidence="3" type="ORF">GF1_09350</name>
</gene>
<feature type="domain" description="Chemotaxis phosphatase CheX-like" evidence="2">
    <location>
        <begin position="40"/>
        <end position="136"/>
    </location>
</feature>
<reference evidence="3" key="1">
    <citation type="submission" date="2020-12" db="EMBL/GenBank/DDBJ databases">
        <title>Desulfobium dissulfuricans gen. nov., sp. nov., a novel mesophilic, sulfate-reducing bacterium isolated from a deep-sea hydrothermal vent.</title>
        <authorList>
            <person name="Hashimoto Y."/>
            <person name="Tame A."/>
            <person name="Sawayama S."/>
            <person name="Miyazaki J."/>
            <person name="Takai K."/>
            <person name="Nakagawa S."/>
        </authorList>
    </citation>
    <scope>NUCLEOTIDE SEQUENCE</scope>
    <source>
        <strain evidence="3">GF1</strain>
    </source>
</reference>
<dbReference type="InterPro" id="IPR028976">
    <property type="entry name" value="CheC-like_sf"/>
</dbReference>
<accession>A0A915U050</accession>
<dbReference type="KEGG" id="ddu:GF1_09350"/>
<dbReference type="InterPro" id="IPR038756">
    <property type="entry name" value="CheX-like"/>
</dbReference>
<dbReference type="PANTHER" id="PTHR39452">
    <property type="entry name" value="CHEY-P PHOSPHATASE CHEX"/>
    <property type="match status" value="1"/>
</dbReference>
<dbReference type="CDD" id="cd17906">
    <property type="entry name" value="CheX"/>
    <property type="match status" value="1"/>
</dbReference>
<dbReference type="AlphaFoldDB" id="A0A915U050"/>
<dbReference type="PANTHER" id="PTHR39452:SF1">
    <property type="entry name" value="CHEY-P PHOSPHATASE CHEX"/>
    <property type="match status" value="1"/>
</dbReference>
<proteinExistence type="predicted"/>
<keyword evidence="4" id="KW-1185">Reference proteome</keyword>
<dbReference type="Gene3D" id="3.40.1550.10">
    <property type="entry name" value="CheC-like"/>
    <property type="match status" value="1"/>
</dbReference>